<name>A0A0A9EMS1_ARUDO</name>
<dbReference type="AlphaFoldDB" id="A0A0A9EMS1"/>
<accession>A0A0A9EMS1</accession>
<organism evidence="1">
    <name type="scientific">Arundo donax</name>
    <name type="common">Giant reed</name>
    <name type="synonym">Donax arundinaceus</name>
    <dbReference type="NCBI Taxonomy" id="35708"/>
    <lineage>
        <taxon>Eukaryota</taxon>
        <taxon>Viridiplantae</taxon>
        <taxon>Streptophyta</taxon>
        <taxon>Embryophyta</taxon>
        <taxon>Tracheophyta</taxon>
        <taxon>Spermatophyta</taxon>
        <taxon>Magnoliopsida</taxon>
        <taxon>Liliopsida</taxon>
        <taxon>Poales</taxon>
        <taxon>Poaceae</taxon>
        <taxon>PACMAD clade</taxon>
        <taxon>Arundinoideae</taxon>
        <taxon>Arundineae</taxon>
        <taxon>Arundo</taxon>
    </lineage>
</organism>
<dbReference type="EMBL" id="GBRH01198785">
    <property type="protein sequence ID" value="JAD99110.1"/>
    <property type="molecule type" value="Transcribed_RNA"/>
</dbReference>
<evidence type="ECO:0000313" key="1">
    <source>
        <dbReference type="EMBL" id="JAD99110.1"/>
    </source>
</evidence>
<protein>
    <submittedName>
        <fullName evidence="1">Uncharacterized protein</fullName>
    </submittedName>
</protein>
<proteinExistence type="predicted"/>
<sequence length="38" mass="4157">MESRMVPVISLGTQFKNMSVGVGLVVCVWCELGVRECV</sequence>
<reference evidence="1" key="1">
    <citation type="submission" date="2014-09" db="EMBL/GenBank/DDBJ databases">
        <authorList>
            <person name="Magalhaes I.L.F."/>
            <person name="Oliveira U."/>
            <person name="Santos F.R."/>
            <person name="Vidigal T.H.D.A."/>
            <person name="Brescovit A.D."/>
            <person name="Santos A.J."/>
        </authorList>
    </citation>
    <scope>NUCLEOTIDE SEQUENCE</scope>
    <source>
        <tissue evidence="1">Shoot tissue taken approximately 20 cm above the soil surface</tissue>
    </source>
</reference>
<reference evidence="1" key="2">
    <citation type="journal article" date="2015" name="Data Brief">
        <title>Shoot transcriptome of the giant reed, Arundo donax.</title>
        <authorList>
            <person name="Barrero R.A."/>
            <person name="Guerrero F.D."/>
            <person name="Moolhuijzen P."/>
            <person name="Goolsby J.A."/>
            <person name="Tidwell J."/>
            <person name="Bellgard S.E."/>
            <person name="Bellgard M.I."/>
        </authorList>
    </citation>
    <scope>NUCLEOTIDE SEQUENCE</scope>
    <source>
        <tissue evidence="1">Shoot tissue taken approximately 20 cm above the soil surface</tissue>
    </source>
</reference>